<dbReference type="InterPro" id="IPR020095">
    <property type="entry name" value="PsdUridine_synth_TruA_C"/>
</dbReference>
<comment type="catalytic activity">
    <reaction evidence="4 5">
        <text>uridine(38/39/40) in tRNA = pseudouridine(38/39/40) in tRNA</text>
        <dbReference type="Rhea" id="RHEA:22376"/>
        <dbReference type="Rhea" id="RHEA-COMP:10085"/>
        <dbReference type="Rhea" id="RHEA-COMP:10087"/>
        <dbReference type="ChEBI" id="CHEBI:65314"/>
        <dbReference type="ChEBI" id="CHEBI:65315"/>
        <dbReference type="EC" id="5.4.99.12"/>
    </reaction>
</comment>
<sequence>MADCPADQQRVALVIQYLGTGFCGWQRQIRDRSVQATIEDTIAEILGHPVVIHGAGRTDTGVHASAQVAHFDVASPIPPHRWAKVLNTRLPDDILILASCAVPGNWHARFSASWRRYRYVLYTDPQPNLYLKPFSWHYYEPIQVEKMQAAIAPLVGRHHLAAFHRAGSKRPHSWVDVQEAWCRRRGPIVELEVQASGFLYGMMRLLAGMLVLVGRDRLSVEEFTQIWQSERRDLVKYAAPPMGLCLLRIGYPNSPLPEIARTNTLPWFDLTQDGPTTFSPPVT</sequence>
<evidence type="ECO:0000256" key="5">
    <source>
        <dbReference type="RuleBase" id="RU003792"/>
    </source>
</evidence>
<evidence type="ECO:0000313" key="7">
    <source>
        <dbReference type="EMBL" id="MFG3816768.1"/>
    </source>
</evidence>
<evidence type="ECO:0000256" key="4">
    <source>
        <dbReference type="HAMAP-Rule" id="MF_00171"/>
    </source>
</evidence>
<evidence type="ECO:0000256" key="1">
    <source>
        <dbReference type="ARBA" id="ARBA00009375"/>
    </source>
</evidence>
<reference evidence="8" key="1">
    <citation type="journal article" date="2024" name="Algal Res.">
        <title>Biochemical, toxicological and genomic investigation of a high-biomass producing Limnothrix strain isolated from Italian shallow drinking water reservoir.</title>
        <authorList>
            <person name="Simonazzi M."/>
            <person name="Shishido T.K."/>
            <person name="Delbaje E."/>
            <person name="Wahlsten M."/>
            <person name="Fewer D.P."/>
            <person name="Sivonen K."/>
            <person name="Pezzolesi L."/>
            <person name="Pistocchi R."/>
        </authorList>
    </citation>
    <scope>NUCLEOTIDE SEQUENCE [LARGE SCALE GENOMIC DNA]</scope>
    <source>
        <strain evidence="8">LRLZ20PSL1</strain>
    </source>
</reference>
<name>A0ABW7C9Z5_9CYAN</name>
<keyword evidence="8" id="KW-1185">Reference proteome</keyword>
<dbReference type="EC" id="5.4.99.12" evidence="4"/>
<dbReference type="PANTHER" id="PTHR11142:SF0">
    <property type="entry name" value="TRNA PSEUDOURIDINE SYNTHASE-LIKE 1"/>
    <property type="match status" value="1"/>
</dbReference>
<keyword evidence="2 4" id="KW-0819">tRNA processing</keyword>
<evidence type="ECO:0000313" key="8">
    <source>
        <dbReference type="Proteomes" id="UP001604335"/>
    </source>
</evidence>
<dbReference type="Gene3D" id="3.30.70.580">
    <property type="entry name" value="Pseudouridine synthase I, catalytic domain, N-terminal subdomain"/>
    <property type="match status" value="1"/>
</dbReference>
<organism evidence="7 8">
    <name type="scientific">Limnothrix redekei LRLZ20PSL1</name>
    <dbReference type="NCBI Taxonomy" id="3112953"/>
    <lineage>
        <taxon>Bacteria</taxon>
        <taxon>Bacillati</taxon>
        <taxon>Cyanobacteriota</taxon>
        <taxon>Cyanophyceae</taxon>
        <taxon>Pseudanabaenales</taxon>
        <taxon>Pseudanabaenaceae</taxon>
        <taxon>Limnothrix</taxon>
    </lineage>
</organism>
<protein>
    <recommendedName>
        <fullName evidence="4">tRNA pseudouridine synthase A</fullName>
        <ecNumber evidence="4">5.4.99.12</ecNumber>
    </recommendedName>
    <alternativeName>
        <fullName evidence="4">tRNA pseudouridine(38-40) synthase</fullName>
    </alternativeName>
    <alternativeName>
        <fullName evidence="4">tRNA pseudouridylate synthase I</fullName>
    </alternativeName>
    <alternativeName>
        <fullName evidence="4">tRNA-uridine isomerase I</fullName>
    </alternativeName>
</protein>
<keyword evidence="3 4" id="KW-0413">Isomerase</keyword>
<dbReference type="NCBIfam" id="TIGR00071">
    <property type="entry name" value="hisT_truA"/>
    <property type="match status" value="1"/>
</dbReference>
<evidence type="ECO:0000256" key="2">
    <source>
        <dbReference type="ARBA" id="ARBA00022694"/>
    </source>
</evidence>
<comment type="function">
    <text evidence="4">Formation of pseudouridine at positions 38, 39 and 40 in the anticodon stem and loop of transfer RNAs.</text>
</comment>
<comment type="caution">
    <text evidence="7">The sequence shown here is derived from an EMBL/GenBank/DDBJ whole genome shotgun (WGS) entry which is preliminary data.</text>
</comment>
<evidence type="ECO:0000256" key="3">
    <source>
        <dbReference type="ARBA" id="ARBA00023235"/>
    </source>
</evidence>
<dbReference type="EMBL" id="JAZAQF010000021">
    <property type="protein sequence ID" value="MFG3816768.1"/>
    <property type="molecule type" value="Genomic_DNA"/>
</dbReference>
<accession>A0ABW7C9Z5</accession>
<comment type="caution">
    <text evidence="4">Lacks conserved residue(s) required for the propagation of feature annotation.</text>
</comment>
<gene>
    <name evidence="4 7" type="primary">truA</name>
    <name evidence="7" type="ORF">VPK24_03895</name>
</gene>
<dbReference type="RefSeq" id="WP_393010839.1">
    <property type="nucleotide sequence ID" value="NZ_JAZAQF010000021.1"/>
</dbReference>
<dbReference type="SUPFAM" id="SSF55120">
    <property type="entry name" value="Pseudouridine synthase"/>
    <property type="match status" value="1"/>
</dbReference>
<dbReference type="Proteomes" id="UP001604335">
    <property type="component" value="Unassembled WGS sequence"/>
</dbReference>
<feature type="domain" description="Pseudouridine synthase I TruA alpha/beta" evidence="6">
    <location>
        <begin position="150"/>
        <end position="252"/>
    </location>
</feature>
<proteinExistence type="inferred from homology"/>
<dbReference type="InterPro" id="IPR020097">
    <property type="entry name" value="PsdUridine_synth_TruA_a/b_dom"/>
</dbReference>
<dbReference type="CDD" id="cd02570">
    <property type="entry name" value="PseudoU_synth_EcTruA"/>
    <property type="match status" value="1"/>
</dbReference>
<dbReference type="InterPro" id="IPR001406">
    <property type="entry name" value="PsdUridine_synth_TruA"/>
</dbReference>
<feature type="domain" description="Pseudouridine synthase I TruA alpha/beta" evidence="6">
    <location>
        <begin position="15"/>
        <end position="110"/>
    </location>
</feature>
<dbReference type="InterPro" id="IPR020103">
    <property type="entry name" value="PsdUridine_synth_cat_dom_sf"/>
</dbReference>
<feature type="active site" description="Nucleophile" evidence="4">
    <location>
        <position position="59"/>
    </location>
</feature>
<dbReference type="PANTHER" id="PTHR11142">
    <property type="entry name" value="PSEUDOURIDYLATE SYNTHASE"/>
    <property type="match status" value="1"/>
</dbReference>
<dbReference type="GO" id="GO:0160147">
    <property type="term" value="F:tRNA pseudouridine(38-40) synthase activity"/>
    <property type="evidence" value="ECO:0007669"/>
    <property type="project" value="UniProtKB-EC"/>
</dbReference>
<comment type="subunit">
    <text evidence="4">Homodimer.</text>
</comment>
<dbReference type="HAMAP" id="MF_00171">
    <property type="entry name" value="TruA"/>
    <property type="match status" value="1"/>
</dbReference>
<dbReference type="PIRSF" id="PIRSF001430">
    <property type="entry name" value="tRNA_psdUrid_synth"/>
    <property type="match status" value="1"/>
</dbReference>
<comment type="similarity">
    <text evidence="1 4 5">Belongs to the tRNA pseudouridine synthase TruA family.</text>
</comment>
<dbReference type="InterPro" id="IPR020094">
    <property type="entry name" value="TruA/RsuA/RluB/E/F_N"/>
</dbReference>
<dbReference type="Gene3D" id="3.30.70.660">
    <property type="entry name" value="Pseudouridine synthase I, catalytic domain, C-terminal subdomain"/>
    <property type="match status" value="1"/>
</dbReference>
<dbReference type="Pfam" id="PF01416">
    <property type="entry name" value="PseudoU_synth_1"/>
    <property type="match status" value="2"/>
</dbReference>
<feature type="binding site" evidence="4">
    <location>
        <position position="117"/>
    </location>
    <ligand>
        <name>substrate</name>
    </ligand>
</feature>
<evidence type="ECO:0000259" key="6">
    <source>
        <dbReference type="Pfam" id="PF01416"/>
    </source>
</evidence>